<evidence type="ECO:0000313" key="9">
    <source>
        <dbReference type="Proteomes" id="UP001223214"/>
    </source>
</evidence>
<protein>
    <recommendedName>
        <fullName evidence="7">UPF0056 membrane protein</fullName>
    </recommendedName>
</protein>
<dbReference type="EMBL" id="JASSOM010000094">
    <property type="protein sequence ID" value="MDK9366371.1"/>
    <property type="molecule type" value="Genomic_DNA"/>
</dbReference>
<dbReference type="NCBIfam" id="TIGR00427">
    <property type="entry name" value="NAAT family transporter"/>
    <property type="match status" value="1"/>
</dbReference>
<evidence type="ECO:0000256" key="4">
    <source>
        <dbReference type="ARBA" id="ARBA00022692"/>
    </source>
</evidence>
<reference evidence="8 9" key="1">
    <citation type="submission" date="2023-06" db="EMBL/GenBank/DDBJ databases">
        <title>Identification and characterization of antibiotic-resistant Gram-negative bacteria.</title>
        <authorList>
            <person name="Cho G.-S."/>
            <person name="Lee J."/>
            <person name="Tai E."/>
            <person name="Jeong S."/>
            <person name="Kim I."/>
            <person name="Kim B.-E."/>
            <person name="Jeong M.-I."/>
            <person name="Oh K.-K."/>
            <person name="Franz C.M.A.P."/>
        </authorList>
    </citation>
    <scope>NUCLEOTIDE SEQUENCE [LARGE SCALE GENOMIC DNA]</scope>
    <source>
        <strain evidence="8 9">V106_12</strain>
    </source>
</reference>
<feature type="transmembrane region" description="Helical" evidence="7">
    <location>
        <begin position="65"/>
        <end position="83"/>
    </location>
</feature>
<dbReference type="PANTHER" id="PTHR33508:SF1">
    <property type="entry name" value="UPF0056 MEMBRANE PROTEIN YHCE"/>
    <property type="match status" value="1"/>
</dbReference>
<evidence type="ECO:0000256" key="2">
    <source>
        <dbReference type="ARBA" id="ARBA00009784"/>
    </source>
</evidence>
<gene>
    <name evidence="8" type="ORF">QQF32_24550</name>
</gene>
<feature type="transmembrane region" description="Helical" evidence="7">
    <location>
        <begin position="173"/>
        <end position="192"/>
    </location>
</feature>
<evidence type="ECO:0000256" key="7">
    <source>
        <dbReference type="RuleBase" id="RU362048"/>
    </source>
</evidence>
<keyword evidence="6 7" id="KW-0472">Membrane</keyword>
<proteinExistence type="inferred from homology"/>
<sequence>MLANYLHSLSRLVIIINPLTMFALFCSYTSGMPVKEVKTIGSKTTIAVAITLILCVLGGTHIFQLFGINIAALQFAGGLSLLMSSLKGLGEQADNPLPVSGNIAIVPLCIPVIAGPAAMSIAISLTQQTHNPLAVSLAIVTVALILGVLFYFSQPVCRWLGETVMNIIKRISWLALACIGTQLLMAGFTFYIKV</sequence>
<accession>A0AAP4FZ14</accession>
<evidence type="ECO:0000256" key="3">
    <source>
        <dbReference type="ARBA" id="ARBA00022475"/>
    </source>
</evidence>
<dbReference type="RefSeq" id="WP_285144459.1">
    <property type="nucleotide sequence ID" value="NZ_JASSOL010000042.1"/>
</dbReference>
<feature type="transmembrane region" description="Helical" evidence="7">
    <location>
        <begin position="103"/>
        <end position="126"/>
    </location>
</feature>
<feature type="transmembrane region" description="Helical" evidence="7">
    <location>
        <begin position="12"/>
        <end position="34"/>
    </location>
</feature>
<evidence type="ECO:0000256" key="5">
    <source>
        <dbReference type="ARBA" id="ARBA00022989"/>
    </source>
</evidence>
<evidence type="ECO:0000256" key="6">
    <source>
        <dbReference type="ARBA" id="ARBA00023136"/>
    </source>
</evidence>
<dbReference type="Proteomes" id="UP001223214">
    <property type="component" value="Unassembled WGS sequence"/>
</dbReference>
<dbReference type="AlphaFoldDB" id="A0AAP4FZ14"/>
<feature type="transmembrane region" description="Helical" evidence="7">
    <location>
        <begin position="40"/>
        <end position="58"/>
    </location>
</feature>
<dbReference type="Pfam" id="PF01914">
    <property type="entry name" value="MarC"/>
    <property type="match status" value="1"/>
</dbReference>
<comment type="similarity">
    <text evidence="2 7">Belongs to the UPF0056 (MarC) family.</text>
</comment>
<dbReference type="InterPro" id="IPR002771">
    <property type="entry name" value="Multi_antbiot-R_MarC"/>
</dbReference>
<comment type="subcellular location">
    <subcellularLocation>
        <location evidence="1 7">Cell membrane</location>
        <topology evidence="1 7">Multi-pass membrane protein</topology>
    </subcellularLocation>
</comment>
<keyword evidence="3" id="KW-1003">Cell membrane</keyword>
<keyword evidence="5 7" id="KW-1133">Transmembrane helix</keyword>
<organism evidence="8 9">
    <name type="scientific">Lelliottia wanjuensis</name>
    <dbReference type="NCBI Taxonomy" id="3050585"/>
    <lineage>
        <taxon>Bacteria</taxon>
        <taxon>Pseudomonadati</taxon>
        <taxon>Pseudomonadota</taxon>
        <taxon>Gammaproteobacteria</taxon>
        <taxon>Enterobacterales</taxon>
        <taxon>Enterobacteriaceae</taxon>
        <taxon>Lelliottia</taxon>
    </lineage>
</organism>
<keyword evidence="9" id="KW-1185">Reference proteome</keyword>
<comment type="caution">
    <text evidence="8">The sequence shown here is derived from an EMBL/GenBank/DDBJ whole genome shotgun (WGS) entry which is preliminary data.</text>
</comment>
<name>A0AAP4FZ14_9ENTR</name>
<evidence type="ECO:0000313" key="8">
    <source>
        <dbReference type="EMBL" id="MDK9366371.1"/>
    </source>
</evidence>
<dbReference type="PANTHER" id="PTHR33508">
    <property type="entry name" value="UPF0056 MEMBRANE PROTEIN YHCE"/>
    <property type="match status" value="1"/>
</dbReference>
<dbReference type="GO" id="GO:0005886">
    <property type="term" value="C:plasma membrane"/>
    <property type="evidence" value="ECO:0007669"/>
    <property type="project" value="UniProtKB-SubCell"/>
</dbReference>
<keyword evidence="4 7" id="KW-0812">Transmembrane</keyword>
<evidence type="ECO:0000256" key="1">
    <source>
        <dbReference type="ARBA" id="ARBA00004651"/>
    </source>
</evidence>
<feature type="transmembrane region" description="Helical" evidence="7">
    <location>
        <begin position="133"/>
        <end position="153"/>
    </location>
</feature>